<sequence length="118" mass="13458">MTESSWLEQLECNNFSDYLEITTPQQAPEYEGRKSVLSVTSGYDVSIRVRQTESVYAKNKGEVLRKIFDMEQFETRTRKFVDEIKTNGYGASVTMIRSVTTASVVVVEKQVSTKKAEE</sequence>
<gene>
    <name evidence="1" type="ORF">L914_08385</name>
</gene>
<protein>
    <submittedName>
        <fullName evidence="1">Uncharacterized protein</fullName>
    </submittedName>
</protein>
<evidence type="ECO:0000313" key="1">
    <source>
        <dbReference type="EMBL" id="ETM46827.1"/>
    </source>
</evidence>
<reference evidence="1" key="1">
    <citation type="submission" date="2013-11" db="EMBL/GenBank/DDBJ databases">
        <title>The Genome Sequence of Phytophthora parasitica IAC_01/95.</title>
        <authorList>
            <consortium name="The Broad Institute Genomics Platform"/>
            <person name="Russ C."/>
            <person name="Tyler B."/>
            <person name="Panabieres F."/>
            <person name="Shan W."/>
            <person name="Tripathy S."/>
            <person name="Grunwald N."/>
            <person name="Machado M."/>
            <person name="Johnson C.S."/>
            <person name="Arredondo F."/>
            <person name="Hong C."/>
            <person name="Coffey M."/>
            <person name="Young S.K."/>
            <person name="Zeng Q."/>
            <person name="Gargeya S."/>
            <person name="Fitzgerald M."/>
            <person name="Abouelleil A."/>
            <person name="Alvarado L."/>
            <person name="Chapman S.B."/>
            <person name="Gainer-Dewar J."/>
            <person name="Goldberg J."/>
            <person name="Griggs A."/>
            <person name="Gujja S."/>
            <person name="Hansen M."/>
            <person name="Howarth C."/>
            <person name="Imamovic A."/>
            <person name="Ireland A."/>
            <person name="Larimer J."/>
            <person name="McCowan C."/>
            <person name="Murphy C."/>
            <person name="Pearson M."/>
            <person name="Poon T.W."/>
            <person name="Priest M."/>
            <person name="Roberts A."/>
            <person name="Saif S."/>
            <person name="Shea T."/>
            <person name="Sykes S."/>
            <person name="Wortman J."/>
            <person name="Nusbaum C."/>
            <person name="Birren B."/>
        </authorList>
    </citation>
    <scope>NUCLEOTIDE SEQUENCE [LARGE SCALE GENOMIC DNA]</scope>
    <source>
        <strain evidence="1">IAC_01/95</strain>
    </source>
</reference>
<dbReference type="EMBL" id="KI692783">
    <property type="protein sequence ID" value="ETM46827.1"/>
    <property type="molecule type" value="Genomic_DNA"/>
</dbReference>
<dbReference type="AlphaFoldDB" id="W2NDX3"/>
<proteinExistence type="predicted"/>
<name>W2NDX3_PHYNI</name>
<dbReference type="Proteomes" id="UP000054532">
    <property type="component" value="Unassembled WGS sequence"/>
</dbReference>
<organism evidence="1">
    <name type="scientific">Phytophthora nicotianae</name>
    <name type="common">Potato buckeye rot agent</name>
    <name type="synonym">Phytophthora parasitica</name>
    <dbReference type="NCBI Taxonomy" id="4792"/>
    <lineage>
        <taxon>Eukaryota</taxon>
        <taxon>Sar</taxon>
        <taxon>Stramenopiles</taxon>
        <taxon>Oomycota</taxon>
        <taxon>Peronosporomycetes</taxon>
        <taxon>Peronosporales</taxon>
        <taxon>Peronosporaceae</taxon>
        <taxon>Phytophthora</taxon>
    </lineage>
</organism>
<accession>W2NDX3</accession>